<organism evidence="2 3">
    <name type="scientific">Stegodyphus mimosarum</name>
    <name type="common">African social velvet spider</name>
    <dbReference type="NCBI Taxonomy" id="407821"/>
    <lineage>
        <taxon>Eukaryota</taxon>
        <taxon>Metazoa</taxon>
        <taxon>Ecdysozoa</taxon>
        <taxon>Arthropoda</taxon>
        <taxon>Chelicerata</taxon>
        <taxon>Arachnida</taxon>
        <taxon>Araneae</taxon>
        <taxon>Araneomorphae</taxon>
        <taxon>Entelegynae</taxon>
        <taxon>Eresoidea</taxon>
        <taxon>Eresidae</taxon>
        <taxon>Stegodyphus</taxon>
    </lineage>
</organism>
<feature type="compositionally biased region" description="Polar residues" evidence="1">
    <location>
        <begin position="51"/>
        <end position="73"/>
    </location>
</feature>
<reference evidence="2 3" key="1">
    <citation type="submission" date="2013-11" db="EMBL/GenBank/DDBJ databases">
        <title>Genome sequencing of Stegodyphus mimosarum.</title>
        <authorList>
            <person name="Bechsgaard J."/>
        </authorList>
    </citation>
    <scope>NUCLEOTIDE SEQUENCE [LARGE SCALE GENOMIC DNA]</scope>
</reference>
<feature type="region of interest" description="Disordered" evidence="1">
    <location>
        <begin position="368"/>
        <end position="437"/>
    </location>
</feature>
<protein>
    <submittedName>
        <fullName evidence="2">Uncharacterized protein</fullName>
    </submittedName>
</protein>
<feature type="compositionally biased region" description="Basic and acidic residues" evidence="1">
    <location>
        <begin position="474"/>
        <end position="484"/>
    </location>
</feature>
<feature type="region of interest" description="Disordered" evidence="1">
    <location>
        <begin position="137"/>
        <end position="171"/>
    </location>
</feature>
<feature type="region of interest" description="Disordered" evidence="1">
    <location>
        <begin position="241"/>
        <end position="260"/>
    </location>
</feature>
<gene>
    <name evidence="2" type="ORF">X975_04002</name>
</gene>
<feature type="compositionally biased region" description="Polar residues" evidence="1">
    <location>
        <begin position="387"/>
        <end position="429"/>
    </location>
</feature>
<feature type="compositionally biased region" description="Polar residues" evidence="1">
    <location>
        <begin position="510"/>
        <end position="522"/>
    </location>
</feature>
<keyword evidence="3" id="KW-1185">Reference proteome</keyword>
<feature type="compositionally biased region" description="Polar residues" evidence="1">
    <location>
        <begin position="1"/>
        <end position="11"/>
    </location>
</feature>
<feature type="region of interest" description="Disordered" evidence="1">
    <location>
        <begin position="1"/>
        <end position="74"/>
    </location>
</feature>
<dbReference type="Proteomes" id="UP000054359">
    <property type="component" value="Unassembled WGS sequence"/>
</dbReference>
<evidence type="ECO:0000256" key="1">
    <source>
        <dbReference type="SAM" id="MobiDB-lite"/>
    </source>
</evidence>
<sequence length="572" mass="64831">MDRASDNNAFDGSSRDSSRNVYPVDVQQQVEDISFSKGGESAKNIKEITHTDFSSNISPRNEAGENSFQQQQERVIFPNEFSQESVDSTKPSRSGAVASFVNRDLTGIENNPLQHLPQTPIDDVHTVHSVQQAPEQVVQTSSEEVRKENVANPDTVFRGSPSKENDVTQNSYEQQQFVEIPDISHPTVANHNALEDFQKRNVAFMATGDIRLTALSPHASSSTAAPEGSILDHSKLVQQNIGETSRTQTSKEVKNADTFTENRNTEPQTQNFRVENMHSMVRGPQRIRQREEQGNRDSINQRFIFKPNQRQISNIDANSFGSNTQGLIQTDEVQQTKLPQGYENQQIHHQQQNIPSQRNRFVPHVKEEEDNGRNHGTFIKHPEVKGTASNQPLKTPVNSVDWWNQMPQRGPGSSHSRPSVQRQKSNFEFQQRDISHDERAPVQVFQESLSNSELPQRNFDLPQQVRLQNAFGSDNRDFRPESQEISRQPQLRPYPLSEQYGTDDQKRNQNSEPRSQSNFRLNSGVQNFQENSRNIKSLSALSTQNHGPGYSQAVPSSSEITQSYNGWKPIVR</sequence>
<accession>A0A087TK93</accession>
<evidence type="ECO:0000313" key="3">
    <source>
        <dbReference type="Proteomes" id="UP000054359"/>
    </source>
</evidence>
<dbReference type="AlphaFoldDB" id="A0A087TK93"/>
<name>A0A087TK93_STEMI</name>
<feature type="non-terminal residue" evidence="2">
    <location>
        <position position="572"/>
    </location>
</feature>
<feature type="region of interest" description="Disordered" evidence="1">
    <location>
        <begin position="471"/>
        <end position="522"/>
    </location>
</feature>
<evidence type="ECO:0000313" key="2">
    <source>
        <dbReference type="EMBL" id="KFM65532.1"/>
    </source>
</evidence>
<dbReference type="EMBL" id="KK115607">
    <property type="protein sequence ID" value="KFM65532.1"/>
    <property type="molecule type" value="Genomic_DNA"/>
</dbReference>
<proteinExistence type="predicted"/>